<dbReference type="AlphaFoldDB" id="A0A1M6VY65"/>
<protein>
    <submittedName>
        <fullName evidence="1">Glycosyltransferase WbsX</fullName>
    </submittedName>
</protein>
<dbReference type="EMBL" id="FRBD01000014">
    <property type="protein sequence ID" value="SHK86413.1"/>
    <property type="molecule type" value="Genomic_DNA"/>
</dbReference>
<dbReference type="OrthoDB" id="9816424at2"/>
<reference evidence="1 2" key="1">
    <citation type="submission" date="2016-11" db="EMBL/GenBank/DDBJ databases">
        <authorList>
            <person name="Jaros S."/>
            <person name="Januszkiewicz K."/>
            <person name="Wedrychowicz H."/>
        </authorList>
    </citation>
    <scope>NUCLEOTIDE SEQUENCE [LARGE SCALE GENOMIC DNA]</scope>
    <source>
        <strain evidence="1 2">KHT3</strain>
    </source>
</reference>
<proteinExistence type="predicted"/>
<organism evidence="1 2">
    <name type="scientific">Xylanibacter ruminicola</name>
    <name type="common">Prevotella ruminicola</name>
    <dbReference type="NCBI Taxonomy" id="839"/>
    <lineage>
        <taxon>Bacteria</taxon>
        <taxon>Pseudomonadati</taxon>
        <taxon>Bacteroidota</taxon>
        <taxon>Bacteroidia</taxon>
        <taxon>Bacteroidales</taxon>
        <taxon>Prevotellaceae</taxon>
        <taxon>Xylanibacter</taxon>
    </lineage>
</organism>
<gene>
    <name evidence="1" type="ORF">SAMN05216463_11488</name>
</gene>
<dbReference type="GO" id="GO:0016740">
    <property type="term" value="F:transferase activity"/>
    <property type="evidence" value="ECO:0007669"/>
    <property type="project" value="UniProtKB-KW"/>
</dbReference>
<dbReference type="Proteomes" id="UP000184130">
    <property type="component" value="Unassembled WGS sequence"/>
</dbReference>
<accession>A0A1M6VY65</accession>
<sequence length="381" mass="44759">MKPRIIGLYLPQYHPIPENDEWWGKGFTEWNNVVKAKPLFRGHYQPHLPADLGFYDLRLPEVREQQAELAREAGLEGFCYYHYWFGNGKQLLQRPFEEVLASGKPDFPFCLCWANHDWTSKTWEKGSSLRRDTMIMKMEYSREDYVRHFNYLLPAFRNPRYIKVDGKPLFAVWAPRNIPDGKEFIDLWQKMAQENGLKGIHFVGQTDNTGKALSGKKANYYSADMAKDYYKSVLDLGFDAVMSQGYRRAVALAQGRAKMTLKLLSFNSFMPTYSKIDYGRLMENYYVEEDRWENVYPTLLPQWDRTPRAGSKTEIVTSSSPDKFQHYTEQAIQIIANKQPEHQILFLKSWNEWGEGNYVEPDQKFGHGWLQAIRNAMMKYK</sequence>
<evidence type="ECO:0000313" key="2">
    <source>
        <dbReference type="Proteomes" id="UP000184130"/>
    </source>
</evidence>
<dbReference type="PANTHER" id="PTHR41244:SF1">
    <property type="entry name" value="GLYCOSYLTRANSFERASE"/>
    <property type="match status" value="1"/>
</dbReference>
<dbReference type="Gene3D" id="3.20.20.80">
    <property type="entry name" value="Glycosidases"/>
    <property type="match status" value="1"/>
</dbReference>
<keyword evidence="1" id="KW-0808">Transferase</keyword>
<evidence type="ECO:0000313" key="1">
    <source>
        <dbReference type="EMBL" id="SHK86413.1"/>
    </source>
</evidence>
<dbReference type="PANTHER" id="PTHR41244">
    <property type="entry name" value="RHAMNAN SYNTHESIS F"/>
    <property type="match status" value="1"/>
</dbReference>
<dbReference type="InterPro" id="IPR032719">
    <property type="entry name" value="WbsX"/>
</dbReference>
<name>A0A1M6VY65_XYLRU</name>
<dbReference type="RefSeq" id="WP_073209073.1">
    <property type="nucleotide sequence ID" value="NZ_FRBD01000014.1"/>
</dbReference>
<dbReference type="Pfam" id="PF14307">
    <property type="entry name" value="Glyco_tran_WbsX"/>
    <property type="match status" value="1"/>
</dbReference>
<dbReference type="CDD" id="cd11579">
    <property type="entry name" value="Glyco_tran_WbsX"/>
    <property type="match status" value="1"/>
</dbReference>